<dbReference type="GO" id="GO:0008320">
    <property type="term" value="F:protein transmembrane transporter activity"/>
    <property type="evidence" value="ECO:0007669"/>
    <property type="project" value="UniProtKB-UniRule"/>
</dbReference>
<dbReference type="EMBL" id="SOKU01000156">
    <property type="protein sequence ID" value="TES85898.1"/>
    <property type="molecule type" value="Genomic_DNA"/>
</dbReference>
<evidence type="ECO:0000313" key="10">
    <source>
        <dbReference type="EMBL" id="TES85898.1"/>
    </source>
</evidence>
<dbReference type="Gene3D" id="1.20.5.1030">
    <property type="entry name" value="Preprotein translocase secy subunit"/>
    <property type="match status" value="1"/>
</dbReference>
<keyword evidence="8 9" id="KW-0472">Membrane</keyword>
<dbReference type="GO" id="GO:0006605">
    <property type="term" value="P:protein targeting"/>
    <property type="evidence" value="ECO:0007669"/>
    <property type="project" value="UniProtKB-UniRule"/>
</dbReference>
<evidence type="ECO:0000256" key="7">
    <source>
        <dbReference type="ARBA" id="ARBA00023010"/>
    </source>
</evidence>
<dbReference type="GO" id="GO:0043952">
    <property type="term" value="P:protein transport by the Sec complex"/>
    <property type="evidence" value="ECO:0007669"/>
    <property type="project" value="UniProtKB-UniRule"/>
</dbReference>
<dbReference type="InterPro" id="IPR038379">
    <property type="entry name" value="SecE_sf"/>
</dbReference>
<dbReference type="Proteomes" id="UP000320781">
    <property type="component" value="Unassembled WGS sequence"/>
</dbReference>
<comment type="caution">
    <text evidence="10">The sequence shown here is derived from an EMBL/GenBank/DDBJ whole genome shotgun (WGS) entry which is preliminary data.</text>
</comment>
<keyword evidence="2 9" id="KW-0813">Transport</keyword>
<feature type="transmembrane region" description="Helical" evidence="9">
    <location>
        <begin position="32"/>
        <end position="60"/>
    </location>
</feature>
<evidence type="ECO:0000313" key="11">
    <source>
        <dbReference type="Proteomes" id="UP000320781"/>
    </source>
</evidence>
<comment type="similarity">
    <text evidence="9">Belongs to the SecE/SEC61-gamma family.</text>
</comment>
<dbReference type="PROSITE" id="PS01067">
    <property type="entry name" value="SECE_SEC61G"/>
    <property type="match status" value="1"/>
</dbReference>
<dbReference type="GO" id="GO:0009306">
    <property type="term" value="P:protein secretion"/>
    <property type="evidence" value="ECO:0007669"/>
    <property type="project" value="UniProtKB-UniRule"/>
</dbReference>
<dbReference type="InterPro" id="IPR001901">
    <property type="entry name" value="Translocase_SecE/Sec61-g"/>
</dbReference>
<dbReference type="AlphaFoldDB" id="A0A523QJS4"/>
<keyword evidence="5 9" id="KW-0653">Protein transport</keyword>
<keyword evidence="7 9" id="KW-0811">Translocation</keyword>
<dbReference type="NCBIfam" id="TIGR00964">
    <property type="entry name" value="secE_bact"/>
    <property type="match status" value="1"/>
</dbReference>
<accession>A0A523QJS4</accession>
<evidence type="ECO:0000256" key="5">
    <source>
        <dbReference type="ARBA" id="ARBA00022927"/>
    </source>
</evidence>
<evidence type="ECO:0000256" key="2">
    <source>
        <dbReference type="ARBA" id="ARBA00022448"/>
    </source>
</evidence>
<evidence type="ECO:0000256" key="1">
    <source>
        <dbReference type="ARBA" id="ARBA00004370"/>
    </source>
</evidence>
<organism evidence="10 11">
    <name type="scientific">Aerophobetes bacterium</name>
    <dbReference type="NCBI Taxonomy" id="2030807"/>
    <lineage>
        <taxon>Bacteria</taxon>
        <taxon>Candidatus Aerophobota</taxon>
    </lineage>
</organism>
<dbReference type="GO" id="GO:0065002">
    <property type="term" value="P:intracellular protein transmembrane transport"/>
    <property type="evidence" value="ECO:0007669"/>
    <property type="project" value="UniProtKB-UniRule"/>
</dbReference>
<name>A0A523QJS4_UNCAE</name>
<evidence type="ECO:0000256" key="6">
    <source>
        <dbReference type="ARBA" id="ARBA00022989"/>
    </source>
</evidence>
<sequence>MFKKIRDFLKAVRSEMRKVSWPSRPEIIRSTLIVLITVIVFAIFIGGIDILFLQILNIFLR</sequence>
<dbReference type="HAMAP" id="MF_00422">
    <property type="entry name" value="SecE"/>
    <property type="match status" value="1"/>
</dbReference>
<dbReference type="Pfam" id="PF00584">
    <property type="entry name" value="SecE"/>
    <property type="match status" value="1"/>
</dbReference>
<gene>
    <name evidence="9 10" type="primary">secE</name>
    <name evidence="10" type="ORF">E3J95_03350</name>
</gene>
<proteinExistence type="inferred from homology"/>
<evidence type="ECO:0000256" key="9">
    <source>
        <dbReference type="HAMAP-Rule" id="MF_00422"/>
    </source>
</evidence>
<evidence type="ECO:0000256" key="4">
    <source>
        <dbReference type="ARBA" id="ARBA00022692"/>
    </source>
</evidence>
<dbReference type="PANTHER" id="PTHR33910:SF1">
    <property type="entry name" value="PROTEIN TRANSLOCASE SUBUNIT SECE"/>
    <property type="match status" value="1"/>
</dbReference>
<dbReference type="GO" id="GO:0005886">
    <property type="term" value="C:plasma membrane"/>
    <property type="evidence" value="ECO:0007669"/>
    <property type="project" value="UniProtKB-SubCell"/>
</dbReference>
<evidence type="ECO:0000256" key="3">
    <source>
        <dbReference type="ARBA" id="ARBA00022475"/>
    </source>
</evidence>
<comment type="subcellular location">
    <subcellularLocation>
        <location evidence="9">Cell membrane</location>
        <topology evidence="9">Single-pass membrane protein</topology>
    </subcellularLocation>
    <subcellularLocation>
        <location evidence="1">Membrane</location>
    </subcellularLocation>
</comment>
<keyword evidence="3 9" id="KW-1003">Cell membrane</keyword>
<dbReference type="InterPro" id="IPR005807">
    <property type="entry name" value="SecE_bac"/>
</dbReference>
<evidence type="ECO:0000256" key="8">
    <source>
        <dbReference type="ARBA" id="ARBA00023136"/>
    </source>
</evidence>
<keyword evidence="6 9" id="KW-1133">Transmembrane helix</keyword>
<comment type="subunit">
    <text evidence="9">Component of the Sec protein translocase complex. Heterotrimer consisting of SecY, SecE and SecG subunits. The heterotrimers can form oligomers, although 1 heterotrimer is thought to be able to translocate proteins. Interacts with the ribosome. Interacts with SecDF, and other proteins may be involved. Interacts with SecA.</text>
</comment>
<protein>
    <recommendedName>
        <fullName evidence="9">Protein translocase subunit SecE</fullName>
    </recommendedName>
</protein>
<comment type="function">
    <text evidence="9">Essential subunit of the Sec protein translocation channel SecYEG. Clamps together the 2 halves of SecY. May contact the channel plug during translocation.</text>
</comment>
<dbReference type="PANTHER" id="PTHR33910">
    <property type="entry name" value="PROTEIN TRANSLOCASE SUBUNIT SECE"/>
    <property type="match status" value="1"/>
</dbReference>
<keyword evidence="4 9" id="KW-0812">Transmembrane</keyword>
<reference evidence="10 11" key="1">
    <citation type="submission" date="2019-03" db="EMBL/GenBank/DDBJ databases">
        <title>Metabolic potential of uncultured bacteria and archaea associated with petroleum seepage in deep-sea sediments.</title>
        <authorList>
            <person name="Dong X."/>
            <person name="Hubert C."/>
        </authorList>
    </citation>
    <scope>NUCLEOTIDE SEQUENCE [LARGE SCALE GENOMIC DNA]</scope>
    <source>
        <strain evidence="10">E44_bin92</strain>
    </source>
</reference>